<keyword evidence="1 2" id="KW-0238">DNA-binding</keyword>
<dbReference type="EMBL" id="SGIS01000069">
    <property type="protein sequence ID" value="RZF59240.1"/>
    <property type="molecule type" value="Genomic_DNA"/>
</dbReference>
<dbReference type="Gene3D" id="1.10.357.10">
    <property type="entry name" value="Tetracycline Repressor, domain 2"/>
    <property type="match status" value="1"/>
</dbReference>
<dbReference type="OrthoDB" id="9811084at2"/>
<evidence type="ECO:0000256" key="1">
    <source>
        <dbReference type="ARBA" id="ARBA00023125"/>
    </source>
</evidence>
<sequence length="221" mass="24282">MAEVAMGAVDTSGATEAPKCSKALDRIIEASRQEFNELGPAAAKIDSIAARAKMTRQSIYYYYKSKDDIFYDIVIREVMMLMSYVNELDTESTNPEAAIRDLFFGLLNQANKFPTLSAFMIDHSRCAKSIRKPSAAFKGLMQKFVKRLQVLLDRGAVGGVFRPSIDAARLFVAASMITAGARNSRNALDLVCGIDLGSSAGVADWQEFAVDVLMRSIRKTD</sequence>
<evidence type="ECO:0000313" key="5">
    <source>
        <dbReference type="Proteomes" id="UP000292085"/>
    </source>
</evidence>
<evidence type="ECO:0000259" key="3">
    <source>
        <dbReference type="PROSITE" id="PS50977"/>
    </source>
</evidence>
<feature type="domain" description="HTH tetR-type" evidence="3">
    <location>
        <begin position="21"/>
        <end position="81"/>
    </location>
</feature>
<gene>
    <name evidence="4" type="ORF">EWE75_22735</name>
</gene>
<evidence type="ECO:0000256" key="2">
    <source>
        <dbReference type="PROSITE-ProRule" id="PRU00335"/>
    </source>
</evidence>
<dbReference type="AlphaFoldDB" id="A0A4Q6XH24"/>
<dbReference type="Pfam" id="PF00440">
    <property type="entry name" value="TetR_N"/>
    <property type="match status" value="1"/>
</dbReference>
<organism evidence="4 5">
    <name type="scientific">Sphingomonas populi</name>
    <dbReference type="NCBI Taxonomy" id="2484750"/>
    <lineage>
        <taxon>Bacteria</taxon>
        <taxon>Pseudomonadati</taxon>
        <taxon>Pseudomonadota</taxon>
        <taxon>Alphaproteobacteria</taxon>
        <taxon>Sphingomonadales</taxon>
        <taxon>Sphingomonadaceae</taxon>
        <taxon>Sphingomonas</taxon>
    </lineage>
</organism>
<dbReference type="Pfam" id="PF17938">
    <property type="entry name" value="TetR_C_29"/>
    <property type="match status" value="1"/>
</dbReference>
<protein>
    <submittedName>
        <fullName evidence="4">TetR/AcrR family transcriptional regulator</fullName>
    </submittedName>
</protein>
<proteinExistence type="predicted"/>
<dbReference type="PROSITE" id="PS50977">
    <property type="entry name" value="HTH_TETR_2"/>
    <property type="match status" value="1"/>
</dbReference>
<dbReference type="InterPro" id="IPR050109">
    <property type="entry name" value="HTH-type_TetR-like_transc_reg"/>
</dbReference>
<dbReference type="Proteomes" id="UP000292085">
    <property type="component" value="Unassembled WGS sequence"/>
</dbReference>
<name>A0A4Q6XH24_9SPHN</name>
<dbReference type="SUPFAM" id="SSF46689">
    <property type="entry name" value="Homeodomain-like"/>
    <property type="match status" value="1"/>
</dbReference>
<dbReference type="InterPro" id="IPR009057">
    <property type="entry name" value="Homeodomain-like_sf"/>
</dbReference>
<dbReference type="InterPro" id="IPR041474">
    <property type="entry name" value="NicS_C"/>
</dbReference>
<dbReference type="PRINTS" id="PR00455">
    <property type="entry name" value="HTHTETR"/>
</dbReference>
<reference evidence="4 5" key="1">
    <citation type="submission" date="2019-02" db="EMBL/GenBank/DDBJ databases">
        <authorList>
            <person name="Li Y."/>
        </authorList>
    </citation>
    <scope>NUCLEOTIDE SEQUENCE [LARGE SCALE GENOMIC DNA]</scope>
    <source>
        <strain evidence="4 5">3-7</strain>
    </source>
</reference>
<keyword evidence="5" id="KW-1185">Reference proteome</keyword>
<dbReference type="PANTHER" id="PTHR30328">
    <property type="entry name" value="TRANSCRIPTIONAL REPRESSOR"/>
    <property type="match status" value="1"/>
</dbReference>
<comment type="caution">
    <text evidence="4">The sequence shown here is derived from an EMBL/GenBank/DDBJ whole genome shotgun (WGS) entry which is preliminary data.</text>
</comment>
<accession>A0A4Q6XH24</accession>
<dbReference type="InterPro" id="IPR036271">
    <property type="entry name" value="Tet_transcr_reg_TetR-rel_C_sf"/>
</dbReference>
<dbReference type="PANTHER" id="PTHR30328:SF54">
    <property type="entry name" value="HTH-TYPE TRANSCRIPTIONAL REPRESSOR SCO4008"/>
    <property type="match status" value="1"/>
</dbReference>
<feature type="DNA-binding region" description="H-T-H motif" evidence="2">
    <location>
        <begin position="44"/>
        <end position="63"/>
    </location>
</feature>
<dbReference type="GO" id="GO:0003677">
    <property type="term" value="F:DNA binding"/>
    <property type="evidence" value="ECO:0007669"/>
    <property type="project" value="UniProtKB-UniRule"/>
</dbReference>
<dbReference type="SUPFAM" id="SSF48498">
    <property type="entry name" value="Tetracyclin repressor-like, C-terminal domain"/>
    <property type="match status" value="1"/>
</dbReference>
<evidence type="ECO:0000313" key="4">
    <source>
        <dbReference type="EMBL" id="RZF59240.1"/>
    </source>
</evidence>
<dbReference type="InterPro" id="IPR001647">
    <property type="entry name" value="HTH_TetR"/>
</dbReference>
<dbReference type="RefSeq" id="WP_130160358.1">
    <property type="nucleotide sequence ID" value="NZ_SGIS01000069.1"/>
</dbReference>